<feature type="region of interest" description="Disordered" evidence="1">
    <location>
        <begin position="1"/>
        <end position="23"/>
    </location>
</feature>
<organism evidence="2 3">
    <name type="scientific">Trichinella spiralis</name>
    <name type="common">Trichina worm</name>
    <dbReference type="NCBI Taxonomy" id="6334"/>
    <lineage>
        <taxon>Eukaryota</taxon>
        <taxon>Metazoa</taxon>
        <taxon>Ecdysozoa</taxon>
        <taxon>Nematoda</taxon>
        <taxon>Enoplea</taxon>
        <taxon>Dorylaimia</taxon>
        <taxon>Trichinellida</taxon>
        <taxon>Trichinellidae</taxon>
        <taxon>Trichinella</taxon>
    </lineage>
</organism>
<keyword evidence="3" id="KW-1185">Reference proteome</keyword>
<proteinExistence type="predicted"/>
<dbReference type="EMBL" id="JYDH01000029">
    <property type="protein sequence ID" value="KRY38001.1"/>
    <property type="molecule type" value="Genomic_DNA"/>
</dbReference>
<feature type="compositionally biased region" description="Basic residues" evidence="1">
    <location>
        <begin position="1"/>
        <end position="11"/>
    </location>
</feature>
<dbReference type="InParanoid" id="A0A0V1BMA7"/>
<comment type="caution">
    <text evidence="2">The sequence shown here is derived from an EMBL/GenBank/DDBJ whole genome shotgun (WGS) entry which is preliminary data.</text>
</comment>
<evidence type="ECO:0000256" key="1">
    <source>
        <dbReference type="SAM" id="MobiDB-lite"/>
    </source>
</evidence>
<name>A0A0V1BMA7_TRISP</name>
<gene>
    <name evidence="2" type="ORF">T01_7225</name>
</gene>
<evidence type="ECO:0000313" key="3">
    <source>
        <dbReference type="Proteomes" id="UP000054776"/>
    </source>
</evidence>
<dbReference type="AlphaFoldDB" id="A0A0V1BMA7"/>
<accession>A0A0V1BMA7</accession>
<reference evidence="2 3" key="1">
    <citation type="submission" date="2015-01" db="EMBL/GenBank/DDBJ databases">
        <title>Evolution of Trichinella species and genotypes.</title>
        <authorList>
            <person name="Korhonen P.K."/>
            <person name="Edoardo P."/>
            <person name="Giuseppe L.R."/>
            <person name="Gasser R.B."/>
        </authorList>
    </citation>
    <scope>NUCLEOTIDE SEQUENCE [LARGE SCALE GENOMIC DNA]</scope>
    <source>
        <strain evidence="2">ISS3</strain>
    </source>
</reference>
<sequence length="165" mass="18779">MGRYMLRRRNKAVPGRPSNGIRTPQQWVDIRHEEEIKQHPGALEESCLLIGTLRINGDYLEYIMDPSRCQIFSNLNFIGIKRSGLMNSARPNNEEIAVDRTGSGMMASLHRRPGVNDGTMDLLDSKCCSVSLLSVESEKIVTWRSKYRTGVDDIVPESIHDRRLH</sequence>
<dbReference type="OrthoDB" id="10471864at2759"/>
<evidence type="ECO:0000313" key="2">
    <source>
        <dbReference type="EMBL" id="KRY38001.1"/>
    </source>
</evidence>
<dbReference type="Proteomes" id="UP000054776">
    <property type="component" value="Unassembled WGS sequence"/>
</dbReference>
<protein>
    <submittedName>
        <fullName evidence="2">Uncharacterized protein</fullName>
    </submittedName>
</protein>